<reference evidence="10 11" key="1">
    <citation type="submission" date="2011-06" db="EMBL/GenBank/DDBJ databases">
        <title>The complete genome of Spirochaeta thermophila DSM 6578.</title>
        <authorList>
            <consortium name="US DOE Joint Genome Institute (JGI-PGF)"/>
            <person name="Lucas S."/>
            <person name="Lapidus A."/>
            <person name="Bruce D."/>
            <person name="Goodwin L."/>
            <person name="Pitluck S."/>
            <person name="Peters L."/>
            <person name="Kyrpides N."/>
            <person name="Mavromatis K."/>
            <person name="Ivanova N."/>
            <person name="Mikailova N."/>
            <person name="Pagani I."/>
            <person name="Chertkov O."/>
            <person name="Detter J.C."/>
            <person name="Tapia R."/>
            <person name="Han C."/>
            <person name="Land M."/>
            <person name="Hauser L."/>
            <person name="Markowitz V."/>
            <person name="Cheng J.-F."/>
            <person name="Hugenholtz P."/>
            <person name="Woyke T."/>
            <person name="Wu D."/>
            <person name="Spring S."/>
            <person name="Merkhoffer B."/>
            <person name="Schneider S."/>
            <person name="Klenk H.-P."/>
            <person name="Eisen J.A."/>
        </authorList>
    </citation>
    <scope>NUCLEOTIDE SEQUENCE [LARGE SCALE GENOMIC DNA]</scope>
    <source>
        <strain evidence="11">ATCC 700085 / DSM 6578 / Z-1203</strain>
    </source>
</reference>
<dbReference type="PROSITE" id="PS01229">
    <property type="entry name" value="COF_2"/>
    <property type="match status" value="1"/>
</dbReference>
<evidence type="ECO:0000313" key="10">
    <source>
        <dbReference type="EMBL" id="AEJ61057.1"/>
    </source>
</evidence>
<dbReference type="SUPFAM" id="SSF81665">
    <property type="entry name" value="Calcium ATPase, transmembrane domain M"/>
    <property type="match status" value="1"/>
</dbReference>
<dbReference type="InterPro" id="IPR023298">
    <property type="entry name" value="ATPase_P-typ_TM_dom_sf"/>
</dbReference>
<dbReference type="NCBIfam" id="TIGR01512">
    <property type="entry name" value="ATPase-IB2_Cd"/>
    <property type="match status" value="1"/>
</dbReference>
<dbReference type="GO" id="GO:0005886">
    <property type="term" value="C:plasma membrane"/>
    <property type="evidence" value="ECO:0007669"/>
    <property type="project" value="UniProtKB-SubCell"/>
</dbReference>
<dbReference type="RefSeq" id="WP_014624434.1">
    <property type="nucleotide sequence ID" value="NC_017583.1"/>
</dbReference>
<dbReference type="AlphaFoldDB" id="G0GB33"/>
<dbReference type="InterPro" id="IPR018303">
    <property type="entry name" value="ATPase_P-typ_P_site"/>
</dbReference>
<dbReference type="Proteomes" id="UP000007254">
    <property type="component" value="Chromosome"/>
</dbReference>
<dbReference type="STRING" id="869211.Spith_0781"/>
<dbReference type="GO" id="GO:0016887">
    <property type="term" value="F:ATP hydrolysis activity"/>
    <property type="evidence" value="ECO:0007669"/>
    <property type="project" value="InterPro"/>
</dbReference>
<keyword evidence="3 8" id="KW-0812">Transmembrane</keyword>
<proteinExistence type="inferred from homology"/>
<dbReference type="SUPFAM" id="SSF81653">
    <property type="entry name" value="Calcium ATPase, transduction domain A"/>
    <property type="match status" value="1"/>
</dbReference>
<dbReference type="InterPro" id="IPR001757">
    <property type="entry name" value="P_typ_ATPase"/>
</dbReference>
<dbReference type="InterPro" id="IPR027256">
    <property type="entry name" value="P-typ_ATPase_IB"/>
</dbReference>
<feature type="domain" description="P-type ATPase A" evidence="9">
    <location>
        <begin position="152"/>
        <end position="251"/>
    </location>
</feature>
<gene>
    <name evidence="10" type="ordered locus">Spith_0781</name>
</gene>
<evidence type="ECO:0000256" key="6">
    <source>
        <dbReference type="ARBA" id="ARBA00039097"/>
    </source>
</evidence>
<dbReference type="PANTHER" id="PTHR48085:SF5">
    <property type="entry name" value="CADMIUM_ZINC-TRANSPORTING ATPASE HMA4-RELATED"/>
    <property type="match status" value="1"/>
</dbReference>
<dbReference type="NCBIfam" id="TIGR01494">
    <property type="entry name" value="ATPase_P-type"/>
    <property type="match status" value="2"/>
</dbReference>
<dbReference type="HOGENOM" id="CLU_001771_6_4_12"/>
<organism evidence="10 11">
    <name type="scientific">Winmispira thermophila (strain ATCC 700085 / DSM 6578 / Z-1203)</name>
    <name type="common">Spirochaeta thermophila</name>
    <dbReference type="NCBI Taxonomy" id="869211"/>
    <lineage>
        <taxon>Bacteria</taxon>
        <taxon>Pseudomonadati</taxon>
        <taxon>Spirochaetota</taxon>
        <taxon>Spirochaetia</taxon>
        <taxon>Winmispirales</taxon>
        <taxon>Winmispiraceae</taxon>
        <taxon>Winmispira</taxon>
    </lineage>
</organism>
<feature type="transmembrane region" description="Helical" evidence="8">
    <location>
        <begin position="601"/>
        <end position="623"/>
    </location>
</feature>
<dbReference type="GO" id="GO:0015086">
    <property type="term" value="F:cadmium ion transmembrane transporter activity"/>
    <property type="evidence" value="ECO:0007669"/>
    <property type="project" value="TreeGrafter"/>
</dbReference>
<dbReference type="KEGG" id="stq:Spith_0781"/>
<dbReference type="EC" id="7.2.2.12" evidence="6"/>
<keyword evidence="8" id="KW-0479">Metal-binding</keyword>
<dbReference type="Pfam" id="PF00702">
    <property type="entry name" value="Hydrolase"/>
    <property type="match status" value="1"/>
</dbReference>
<dbReference type="PRINTS" id="PR00119">
    <property type="entry name" value="CATATPASE"/>
</dbReference>
<dbReference type="Gene3D" id="2.70.150.10">
    <property type="entry name" value="Calcium-transporting ATPase, cytoplasmic transduction domain A"/>
    <property type="match status" value="1"/>
</dbReference>
<accession>G0GB33</accession>
<feature type="transmembrane region" description="Helical" evidence="8">
    <location>
        <begin position="41"/>
        <end position="60"/>
    </location>
</feature>
<evidence type="ECO:0000313" key="11">
    <source>
        <dbReference type="Proteomes" id="UP000007254"/>
    </source>
</evidence>
<dbReference type="InterPro" id="IPR059000">
    <property type="entry name" value="ATPase_P-type_domA"/>
</dbReference>
<evidence type="ECO:0000256" key="4">
    <source>
        <dbReference type="ARBA" id="ARBA00022989"/>
    </source>
</evidence>
<keyword evidence="4 8" id="KW-1133">Transmembrane helix</keyword>
<keyword evidence="5 8" id="KW-0472">Membrane</keyword>
<dbReference type="InterPro" id="IPR023299">
    <property type="entry name" value="ATPase_P-typ_cyto_dom_N"/>
</dbReference>
<keyword evidence="11" id="KW-1185">Reference proteome</keyword>
<evidence type="ECO:0000256" key="5">
    <source>
        <dbReference type="ARBA" id="ARBA00023136"/>
    </source>
</evidence>
<dbReference type="InterPro" id="IPR051014">
    <property type="entry name" value="Cation_Transport_ATPase_IB"/>
</dbReference>
<evidence type="ECO:0000256" key="1">
    <source>
        <dbReference type="ARBA" id="ARBA00004370"/>
    </source>
</evidence>
<evidence type="ECO:0000256" key="8">
    <source>
        <dbReference type="RuleBase" id="RU362081"/>
    </source>
</evidence>
<feature type="transmembrane region" description="Helical" evidence="8">
    <location>
        <begin position="106"/>
        <end position="130"/>
    </location>
</feature>
<name>G0GB33_WINT7</name>
<dbReference type="InterPro" id="IPR008250">
    <property type="entry name" value="ATPase_P-typ_transduc_dom_A_sf"/>
</dbReference>
<feature type="transmembrane region" description="Helical" evidence="8">
    <location>
        <begin position="67"/>
        <end position="86"/>
    </location>
</feature>
<feature type="transmembrane region" description="Helical" evidence="8">
    <location>
        <begin position="301"/>
        <end position="321"/>
    </location>
</feature>
<protein>
    <recommendedName>
        <fullName evidence="6">P-type Zn(2+) transporter</fullName>
        <ecNumber evidence="6">7.2.2.12</ecNumber>
    </recommendedName>
</protein>
<dbReference type="GO" id="GO:0046872">
    <property type="term" value="F:metal ion binding"/>
    <property type="evidence" value="ECO:0007669"/>
    <property type="project" value="UniProtKB-KW"/>
</dbReference>
<dbReference type="NCBIfam" id="TIGR01525">
    <property type="entry name" value="ATPase-IB_hvy"/>
    <property type="match status" value="1"/>
</dbReference>
<keyword evidence="8" id="KW-0547">Nucleotide-binding</keyword>
<dbReference type="GO" id="GO:0005524">
    <property type="term" value="F:ATP binding"/>
    <property type="evidence" value="ECO:0007669"/>
    <property type="project" value="UniProtKB-UniRule"/>
</dbReference>
<dbReference type="Pfam" id="PF00122">
    <property type="entry name" value="E1-E2_ATPase"/>
    <property type="match status" value="1"/>
</dbReference>
<evidence type="ECO:0000256" key="2">
    <source>
        <dbReference type="ARBA" id="ARBA00006024"/>
    </source>
</evidence>
<evidence type="ECO:0000259" key="9">
    <source>
        <dbReference type="Pfam" id="PF00122"/>
    </source>
</evidence>
<keyword evidence="8" id="KW-0067">ATP-binding</keyword>
<comment type="similarity">
    <text evidence="2 8">Belongs to the cation transport ATPase (P-type) (TC 3.A.3) family. Type IB subfamily.</text>
</comment>
<feature type="transmembrane region" description="Helical" evidence="8">
    <location>
        <begin position="629"/>
        <end position="648"/>
    </location>
</feature>
<comment type="catalytic activity">
    <reaction evidence="7">
        <text>Zn(2+)(in) + ATP + H2O = Zn(2+)(out) + ADP + phosphate + H(+)</text>
        <dbReference type="Rhea" id="RHEA:20621"/>
        <dbReference type="ChEBI" id="CHEBI:15377"/>
        <dbReference type="ChEBI" id="CHEBI:15378"/>
        <dbReference type="ChEBI" id="CHEBI:29105"/>
        <dbReference type="ChEBI" id="CHEBI:30616"/>
        <dbReference type="ChEBI" id="CHEBI:43474"/>
        <dbReference type="ChEBI" id="CHEBI:456216"/>
        <dbReference type="EC" id="7.2.2.12"/>
    </reaction>
</comment>
<evidence type="ECO:0000256" key="7">
    <source>
        <dbReference type="ARBA" id="ARBA00047308"/>
    </source>
</evidence>
<dbReference type="InterPro" id="IPR036412">
    <property type="entry name" value="HAD-like_sf"/>
</dbReference>
<dbReference type="OrthoDB" id="9760364at2"/>
<dbReference type="Gene3D" id="3.40.50.1000">
    <property type="entry name" value="HAD superfamily/HAD-like"/>
    <property type="match status" value="1"/>
</dbReference>
<evidence type="ECO:0000256" key="3">
    <source>
        <dbReference type="ARBA" id="ARBA00022692"/>
    </source>
</evidence>
<comment type="subcellular location">
    <subcellularLocation>
        <location evidence="8">Cell membrane</location>
    </subcellularLocation>
    <subcellularLocation>
        <location evidence="1">Membrane</location>
    </subcellularLocation>
</comment>
<dbReference type="PROSITE" id="PS00154">
    <property type="entry name" value="ATPASE_E1_E2"/>
    <property type="match status" value="1"/>
</dbReference>
<sequence>MERRYVPQEIPPSTRACGGEDASCSACAAVGASPAEKRTPLWPYFTASGVLLVFIVLREVIPAVPSLVWDAAFLALYVWAALPLWQQGVRSLLRGGILDEFVLMSVATLGACVLGAYAEAAAVAVFYQLGEALQDRAVRRARESISALLSVMPEVARLVEGGRVREVRPEEVRPGQVVLVRPGERVPVDGVVREGRSDLSLAVLTGESFPRAVEEGDEVQAGALNLTGLLEIEASRPYGESSIVRIRRLIEEARERKGRVERFFTRFARVYTPLVVALAVLVAVVPPVVGLGPLSVWGYRALVLLVISCPCALVVGIPLVYMSAMGVAAKRGVLFKGGTVLDALARVSTVVFDKTGTLTRGVFVVKGVEPAGGFSADEVLEWAARAEAHAAHPVAEAVRRTYREKGGDLEGLSGAWREVPGRGVVAEVMGRRVVTGSDRLLHDEGIPHEGCSSGGGVVEVALDGRHVGRLWVQDEVREEAKRVLEELGKLGVRRVVVLTGDTEEAVQEVAADLGIREWKAGLFPEDKVAEVARCAEQAQGVVFVGDGVNDAGVLAQADVGIAMGAGGTQVASESADVVLMEDSLHGVVEAVRLARKARVVLWENVAIILGLKVGLMAAGVAGLAGMWEAVIGDVGTTLLAVLNALRAFGWGARREGVRGGR</sequence>
<dbReference type="EMBL" id="CP002903">
    <property type="protein sequence ID" value="AEJ61057.1"/>
    <property type="molecule type" value="Genomic_DNA"/>
</dbReference>
<feature type="transmembrane region" description="Helical" evidence="8">
    <location>
        <begin position="267"/>
        <end position="289"/>
    </location>
</feature>
<dbReference type="GO" id="GO:0016463">
    <property type="term" value="F:P-type zinc transporter activity"/>
    <property type="evidence" value="ECO:0007669"/>
    <property type="project" value="UniProtKB-EC"/>
</dbReference>
<dbReference type="PANTHER" id="PTHR48085">
    <property type="entry name" value="CADMIUM/ZINC-TRANSPORTING ATPASE HMA2-RELATED"/>
    <property type="match status" value="1"/>
</dbReference>
<keyword evidence="8" id="KW-1003">Cell membrane</keyword>
<dbReference type="InterPro" id="IPR023214">
    <property type="entry name" value="HAD_sf"/>
</dbReference>
<dbReference type="SUPFAM" id="SSF56784">
    <property type="entry name" value="HAD-like"/>
    <property type="match status" value="1"/>
</dbReference>
<dbReference type="Gene3D" id="3.40.1110.10">
    <property type="entry name" value="Calcium-transporting ATPase, cytoplasmic domain N"/>
    <property type="match status" value="1"/>
</dbReference>